<evidence type="ECO:0000313" key="3">
    <source>
        <dbReference type="Proteomes" id="UP000266723"/>
    </source>
</evidence>
<keyword evidence="3" id="KW-1185">Reference proteome</keyword>
<dbReference type="Proteomes" id="UP000266723">
    <property type="component" value="Unassembled WGS sequence"/>
</dbReference>
<protein>
    <submittedName>
        <fullName evidence="2">Uncharacterized protein</fullName>
    </submittedName>
</protein>
<gene>
    <name evidence="2" type="ORF">DY000_02058430</name>
</gene>
<comment type="caution">
    <text evidence="2">The sequence shown here is derived from an EMBL/GenBank/DDBJ whole genome shotgun (WGS) entry which is preliminary data.</text>
</comment>
<name>A0ABQ7B2A9_BRACR</name>
<feature type="compositionally biased region" description="Basic and acidic residues" evidence="1">
    <location>
        <begin position="55"/>
        <end position="80"/>
    </location>
</feature>
<accession>A0ABQ7B2A9</accession>
<feature type="region of interest" description="Disordered" evidence="1">
    <location>
        <begin position="48"/>
        <end position="92"/>
    </location>
</feature>
<dbReference type="EMBL" id="QGKV02001556">
    <property type="protein sequence ID" value="KAF3520434.1"/>
    <property type="molecule type" value="Genomic_DNA"/>
</dbReference>
<evidence type="ECO:0000256" key="1">
    <source>
        <dbReference type="SAM" id="MobiDB-lite"/>
    </source>
</evidence>
<evidence type="ECO:0000313" key="2">
    <source>
        <dbReference type="EMBL" id="KAF3520434.1"/>
    </source>
</evidence>
<reference evidence="2 3" key="1">
    <citation type="journal article" date="2020" name="BMC Genomics">
        <title>Intraspecific diversification of the crop wild relative Brassica cretica Lam. using demographic model selection.</title>
        <authorList>
            <person name="Kioukis A."/>
            <person name="Michalopoulou V.A."/>
            <person name="Briers L."/>
            <person name="Pirintsos S."/>
            <person name="Studholme D.J."/>
            <person name="Pavlidis P."/>
            <person name="Sarris P.F."/>
        </authorList>
    </citation>
    <scope>NUCLEOTIDE SEQUENCE [LARGE SCALE GENOMIC DNA]</scope>
    <source>
        <strain evidence="3">cv. PFS-1207/04</strain>
    </source>
</reference>
<organism evidence="2 3">
    <name type="scientific">Brassica cretica</name>
    <name type="common">Mustard</name>
    <dbReference type="NCBI Taxonomy" id="69181"/>
    <lineage>
        <taxon>Eukaryota</taxon>
        <taxon>Viridiplantae</taxon>
        <taxon>Streptophyta</taxon>
        <taxon>Embryophyta</taxon>
        <taxon>Tracheophyta</taxon>
        <taxon>Spermatophyta</taxon>
        <taxon>Magnoliopsida</taxon>
        <taxon>eudicotyledons</taxon>
        <taxon>Gunneridae</taxon>
        <taxon>Pentapetalae</taxon>
        <taxon>rosids</taxon>
        <taxon>malvids</taxon>
        <taxon>Brassicales</taxon>
        <taxon>Brassicaceae</taxon>
        <taxon>Brassiceae</taxon>
        <taxon>Brassica</taxon>
    </lineage>
</organism>
<sequence>MIGSNKEERSSAQSPVHALVELAGKDELQFSQFDLLVMDLAEAPIRTSAGCAGTRPDRPVWSDRKNEPQLGRLERSDLHAGRTGPWTGAHQIPSNTRTVNLVLIE</sequence>
<proteinExistence type="predicted"/>